<dbReference type="PANTHER" id="PTHR43776">
    <property type="entry name" value="TRANSPORT ATP-BINDING PROTEIN"/>
    <property type="match status" value="1"/>
</dbReference>
<comment type="similarity">
    <text evidence="1">Belongs to the ABC transporter superfamily.</text>
</comment>
<feature type="domain" description="ABC transporter" evidence="5">
    <location>
        <begin position="10"/>
        <end position="246"/>
    </location>
</feature>
<dbReference type="GO" id="GO:0015833">
    <property type="term" value="P:peptide transport"/>
    <property type="evidence" value="ECO:0007669"/>
    <property type="project" value="InterPro"/>
</dbReference>
<sequence length="323" mass="35482">MQDVQKYFPLKGGLLGRVQNYVRAVDGVTLQVLRGETLGIVGESGCGKTTLGRMMMGLIEPTGGEVLIEGDRINSISRGKLRRKMQMVFQDPGGSINPRMTIKTAVGEPLTVFNISRGQELTDRVTELLEIVGMKPDNLHRLPHEFSGGQKQRLAIARALALNPDFIMLDEPTSALDVSIQAQVLNLLEELQEEFGLTYVFITHALNVVHHISDRVAVMYLGKVVELAETDTLFDEPLHPYTHALLSAIPEATTQREKQKIVLEGDVPSPVAPPPGCRFHTRCPIAEKGKCDVEVPELKEFSSGHFVSCHFPLSDGASLPVVD</sequence>
<dbReference type="SMART" id="SM00382">
    <property type="entry name" value="AAA"/>
    <property type="match status" value="1"/>
</dbReference>
<name>A0A382LWA2_9ZZZZ</name>
<dbReference type="InterPro" id="IPR027417">
    <property type="entry name" value="P-loop_NTPase"/>
</dbReference>
<dbReference type="GO" id="GO:0016887">
    <property type="term" value="F:ATP hydrolysis activity"/>
    <property type="evidence" value="ECO:0007669"/>
    <property type="project" value="InterPro"/>
</dbReference>
<evidence type="ECO:0000256" key="2">
    <source>
        <dbReference type="ARBA" id="ARBA00022448"/>
    </source>
</evidence>
<evidence type="ECO:0000259" key="5">
    <source>
        <dbReference type="PROSITE" id="PS50893"/>
    </source>
</evidence>
<dbReference type="GO" id="GO:0005524">
    <property type="term" value="F:ATP binding"/>
    <property type="evidence" value="ECO:0007669"/>
    <property type="project" value="UniProtKB-KW"/>
</dbReference>
<gene>
    <name evidence="6" type="ORF">METZ01_LOCUS292035</name>
</gene>
<proteinExistence type="inferred from homology"/>
<dbReference type="GO" id="GO:0055085">
    <property type="term" value="P:transmembrane transport"/>
    <property type="evidence" value="ECO:0007669"/>
    <property type="project" value="UniProtKB-ARBA"/>
</dbReference>
<dbReference type="PROSITE" id="PS00211">
    <property type="entry name" value="ABC_TRANSPORTER_1"/>
    <property type="match status" value="1"/>
</dbReference>
<dbReference type="InterPro" id="IPR003439">
    <property type="entry name" value="ABC_transporter-like_ATP-bd"/>
</dbReference>
<keyword evidence="4" id="KW-0067">ATP-binding</keyword>
<dbReference type="PANTHER" id="PTHR43776:SF7">
    <property type="entry name" value="D,D-DIPEPTIDE TRANSPORT ATP-BINDING PROTEIN DDPF-RELATED"/>
    <property type="match status" value="1"/>
</dbReference>
<keyword evidence="3" id="KW-0547">Nucleotide-binding</keyword>
<organism evidence="6">
    <name type="scientific">marine metagenome</name>
    <dbReference type="NCBI Taxonomy" id="408172"/>
    <lineage>
        <taxon>unclassified sequences</taxon>
        <taxon>metagenomes</taxon>
        <taxon>ecological metagenomes</taxon>
    </lineage>
</organism>
<evidence type="ECO:0000256" key="3">
    <source>
        <dbReference type="ARBA" id="ARBA00022741"/>
    </source>
</evidence>
<evidence type="ECO:0000313" key="6">
    <source>
        <dbReference type="EMBL" id="SVC39181.1"/>
    </source>
</evidence>
<dbReference type="AlphaFoldDB" id="A0A382LWA2"/>
<evidence type="ECO:0000256" key="1">
    <source>
        <dbReference type="ARBA" id="ARBA00005417"/>
    </source>
</evidence>
<dbReference type="FunFam" id="3.40.50.300:FF:000016">
    <property type="entry name" value="Oligopeptide ABC transporter ATP-binding component"/>
    <property type="match status" value="1"/>
</dbReference>
<dbReference type="InterPro" id="IPR050319">
    <property type="entry name" value="ABC_transp_ATP-bind"/>
</dbReference>
<reference evidence="6" key="1">
    <citation type="submission" date="2018-05" db="EMBL/GenBank/DDBJ databases">
        <authorList>
            <person name="Lanie J.A."/>
            <person name="Ng W.-L."/>
            <person name="Kazmierczak K.M."/>
            <person name="Andrzejewski T.M."/>
            <person name="Davidsen T.M."/>
            <person name="Wayne K.J."/>
            <person name="Tettelin H."/>
            <person name="Glass J.I."/>
            <person name="Rusch D."/>
            <person name="Podicherti R."/>
            <person name="Tsui H.-C.T."/>
            <person name="Winkler M.E."/>
        </authorList>
    </citation>
    <scope>NUCLEOTIDE SEQUENCE</scope>
</reference>
<dbReference type="Gene3D" id="3.40.50.300">
    <property type="entry name" value="P-loop containing nucleotide triphosphate hydrolases"/>
    <property type="match status" value="1"/>
</dbReference>
<dbReference type="CDD" id="cd03257">
    <property type="entry name" value="ABC_NikE_OppD_transporters"/>
    <property type="match status" value="1"/>
</dbReference>
<protein>
    <recommendedName>
        <fullName evidence="5">ABC transporter domain-containing protein</fullName>
    </recommendedName>
</protein>
<dbReference type="InterPro" id="IPR013563">
    <property type="entry name" value="Oligopep_ABC_C"/>
</dbReference>
<dbReference type="InterPro" id="IPR003593">
    <property type="entry name" value="AAA+_ATPase"/>
</dbReference>
<dbReference type="Pfam" id="PF08352">
    <property type="entry name" value="oligo_HPY"/>
    <property type="match status" value="1"/>
</dbReference>
<dbReference type="InterPro" id="IPR017871">
    <property type="entry name" value="ABC_transporter-like_CS"/>
</dbReference>
<dbReference type="Pfam" id="PF00005">
    <property type="entry name" value="ABC_tran"/>
    <property type="match status" value="1"/>
</dbReference>
<accession>A0A382LWA2</accession>
<dbReference type="PROSITE" id="PS50893">
    <property type="entry name" value="ABC_TRANSPORTER_2"/>
    <property type="match status" value="1"/>
</dbReference>
<evidence type="ECO:0000256" key="4">
    <source>
        <dbReference type="ARBA" id="ARBA00022840"/>
    </source>
</evidence>
<dbReference type="SUPFAM" id="SSF52540">
    <property type="entry name" value="P-loop containing nucleoside triphosphate hydrolases"/>
    <property type="match status" value="1"/>
</dbReference>
<keyword evidence="2" id="KW-0813">Transport</keyword>
<dbReference type="NCBIfam" id="TIGR01727">
    <property type="entry name" value="oligo_HPY"/>
    <property type="match status" value="1"/>
</dbReference>
<dbReference type="EMBL" id="UINC01088712">
    <property type="protein sequence ID" value="SVC39181.1"/>
    <property type="molecule type" value="Genomic_DNA"/>
</dbReference>